<feature type="binding site" evidence="5">
    <location>
        <position position="298"/>
    </location>
    <ligand>
        <name>Fe cation</name>
        <dbReference type="ChEBI" id="CHEBI:24875"/>
        <note>catalytic</note>
    </ligand>
</feature>
<dbReference type="AlphaFoldDB" id="A0A366HK84"/>
<dbReference type="GO" id="GO:0016121">
    <property type="term" value="P:carotene catabolic process"/>
    <property type="evidence" value="ECO:0007669"/>
    <property type="project" value="TreeGrafter"/>
</dbReference>
<dbReference type="OrthoDB" id="6636843at2"/>
<evidence type="ECO:0000256" key="1">
    <source>
        <dbReference type="ARBA" id="ARBA00006787"/>
    </source>
</evidence>
<comment type="cofactor">
    <cofactor evidence="5">
        <name>Fe(2+)</name>
        <dbReference type="ChEBI" id="CHEBI:29033"/>
    </cofactor>
    <text evidence="5">Binds 1 Fe(2+) ion per subunit.</text>
</comment>
<accession>A0A366HK84</accession>
<gene>
    <name evidence="6" type="ORF">DFR37_101489</name>
</gene>
<organism evidence="6 7">
    <name type="scientific">Eoetvoesiella caeni</name>
    <dbReference type="NCBI Taxonomy" id="645616"/>
    <lineage>
        <taxon>Bacteria</taxon>
        <taxon>Pseudomonadati</taxon>
        <taxon>Pseudomonadota</taxon>
        <taxon>Betaproteobacteria</taxon>
        <taxon>Burkholderiales</taxon>
        <taxon>Alcaligenaceae</taxon>
        <taxon>Eoetvoesiella</taxon>
    </lineage>
</organism>
<feature type="binding site" evidence="5">
    <location>
        <position position="231"/>
    </location>
    <ligand>
        <name>Fe cation</name>
        <dbReference type="ChEBI" id="CHEBI:24875"/>
        <note>catalytic</note>
    </ligand>
</feature>
<reference evidence="6 7" key="1">
    <citation type="submission" date="2018-06" db="EMBL/GenBank/DDBJ databases">
        <title>Genomic Encyclopedia of Type Strains, Phase IV (KMG-IV): sequencing the most valuable type-strain genomes for metagenomic binning, comparative biology and taxonomic classification.</title>
        <authorList>
            <person name="Goeker M."/>
        </authorList>
    </citation>
    <scope>NUCLEOTIDE SEQUENCE [LARGE SCALE GENOMIC DNA]</scope>
    <source>
        <strain evidence="6 7">DSM 25520</strain>
    </source>
</reference>
<evidence type="ECO:0000256" key="5">
    <source>
        <dbReference type="PIRSR" id="PIRSR604294-1"/>
    </source>
</evidence>
<sequence length="490" mass="54118">MCLPFGDVMVDRKQSGADDDKAWLSSLACSMTQEHDYYPEVQGHLPAALQGSLYRNGPGRFELGGVRKTHLLDGDGMIQAFDFSGGRVRYRNRFVRTPKFLQEEQAGRFTLPTWTTRAPGGLWPNMGNKIKSQAGVTVVARPNCLYAFDEVDLPYGLDPATLETLGEQPVGAANVRASYKAHTKTDARTGDWLLLGVEFGRRMTLHLAEHAPDGALLRSQRVAAPRSAYFHDWFATERYVIVSLQPLQPSLPLFLAGLKSFTDSMRWRPELGNLLMIIDRSGAQKPLLLPAPACFMWHALNAYEQGNTIVADFVGYDTPDHFVGAQAAFRTLLQGRQGLQSSVGSVRRYVIDLSQKRVLEEVISAQSHEFPMLRPAAALARHRYGYFTTASEGTTVFHDGLARIDVDSGRRDTFSMGAGVHLGEAVFVADETASEEQGWLLSLGLDGTTNRSFLGVFAAHRLADGPVARIQLQHPTPLSFHGWWRAATAN</sequence>
<evidence type="ECO:0000256" key="2">
    <source>
        <dbReference type="ARBA" id="ARBA00022723"/>
    </source>
</evidence>
<dbReference type="GO" id="GO:0046872">
    <property type="term" value="F:metal ion binding"/>
    <property type="evidence" value="ECO:0007669"/>
    <property type="project" value="UniProtKB-KW"/>
</dbReference>
<keyword evidence="7" id="KW-1185">Reference proteome</keyword>
<feature type="binding site" evidence="5">
    <location>
        <position position="182"/>
    </location>
    <ligand>
        <name>Fe cation</name>
        <dbReference type="ChEBI" id="CHEBI:24875"/>
        <note>catalytic</note>
    </ligand>
</feature>
<comment type="similarity">
    <text evidence="1">Belongs to the carotenoid oxygenase family.</text>
</comment>
<dbReference type="PANTHER" id="PTHR10543">
    <property type="entry name" value="BETA-CAROTENE DIOXYGENASE"/>
    <property type="match status" value="1"/>
</dbReference>
<dbReference type="InterPro" id="IPR004294">
    <property type="entry name" value="Carotenoid_Oase"/>
</dbReference>
<keyword evidence="4 5" id="KW-0408">Iron</keyword>
<dbReference type="GO" id="GO:0010436">
    <property type="term" value="F:carotenoid dioxygenase activity"/>
    <property type="evidence" value="ECO:0007669"/>
    <property type="project" value="TreeGrafter"/>
</dbReference>
<evidence type="ECO:0000256" key="3">
    <source>
        <dbReference type="ARBA" id="ARBA00023002"/>
    </source>
</evidence>
<dbReference type="EMBL" id="QNRQ01000001">
    <property type="protein sequence ID" value="RBP43358.1"/>
    <property type="molecule type" value="Genomic_DNA"/>
</dbReference>
<keyword evidence="3" id="KW-0560">Oxidoreductase</keyword>
<comment type="caution">
    <text evidence="6">The sequence shown here is derived from an EMBL/GenBank/DDBJ whole genome shotgun (WGS) entry which is preliminary data.</text>
</comment>
<evidence type="ECO:0000313" key="7">
    <source>
        <dbReference type="Proteomes" id="UP000253628"/>
    </source>
</evidence>
<evidence type="ECO:0000256" key="4">
    <source>
        <dbReference type="ARBA" id="ARBA00023004"/>
    </source>
</evidence>
<evidence type="ECO:0000313" key="6">
    <source>
        <dbReference type="EMBL" id="RBP43358.1"/>
    </source>
</evidence>
<dbReference type="Proteomes" id="UP000253628">
    <property type="component" value="Unassembled WGS sequence"/>
</dbReference>
<proteinExistence type="inferred from homology"/>
<feature type="binding site" evidence="5">
    <location>
        <position position="481"/>
    </location>
    <ligand>
        <name>Fe cation</name>
        <dbReference type="ChEBI" id="CHEBI:24875"/>
        <note>catalytic</note>
    </ligand>
</feature>
<dbReference type="PANTHER" id="PTHR10543:SF89">
    <property type="entry name" value="CAROTENOID 9,10(9',10')-CLEAVAGE DIOXYGENASE 1"/>
    <property type="match status" value="1"/>
</dbReference>
<protein>
    <submittedName>
        <fullName evidence="6">All-trans-8'-apo-beta-carotenal 15,15'-oxygenase</fullName>
    </submittedName>
</protein>
<name>A0A366HK84_9BURK</name>
<dbReference type="Pfam" id="PF03055">
    <property type="entry name" value="RPE65"/>
    <property type="match status" value="1"/>
</dbReference>
<keyword evidence="2 5" id="KW-0479">Metal-binding</keyword>